<evidence type="ECO:0000259" key="17">
    <source>
        <dbReference type="PROSITE" id="PS51471"/>
    </source>
</evidence>
<dbReference type="InterPro" id="IPR003582">
    <property type="entry name" value="ShKT_dom"/>
</dbReference>
<keyword evidence="8" id="KW-0735">Signal-anchor</keyword>
<evidence type="ECO:0000256" key="8">
    <source>
        <dbReference type="ARBA" id="ARBA00022968"/>
    </source>
</evidence>
<keyword evidence="6" id="KW-0479">Metal-binding</keyword>
<evidence type="ECO:0000313" key="19">
    <source>
        <dbReference type="Proteomes" id="UP000612055"/>
    </source>
</evidence>
<feature type="compositionally biased region" description="Gly residues" evidence="15">
    <location>
        <begin position="73"/>
        <end position="82"/>
    </location>
</feature>
<sequence length="358" mass="39035">MSALRTQLACLGALLLALACPALAEQNALAQTLGTHEAHAGATALKAGRKLKSDEREFIGWLGERTRASEEGGTTGDPGGTPGRENGMVVLSWEPRIFLYKGILTDEECDQLIENSERRLHRSGVSDSVTGAGSVSEIRTSSGMFYAQGETPLVARIERRLAMWTMLPVENGEGIQVLRYQKAQKYDPHHDYFSFKSADLNGGNRMATVLMYLATPEEGGETVFPKVKAPPNQTREHFSECAMQGYAVKPRKGDAVLFWSIRPDGRFEPGSLHGSCPVIRGEKWSATKWIHVGRLGTEVHRLKYVPPPPPAVPGCKNTHELCEHWAESGECESNPGYMAGSKGNPGACNLACNRCDLV</sequence>
<organism evidence="18 19">
    <name type="scientific">Edaphochlamys debaryana</name>
    <dbReference type="NCBI Taxonomy" id="47281"/>
    <lineage>
        <taxon>Eukaryota</taxon>
        <taxon>Viridiplantae</taxon>
        <taxon>Chlorophyta</taxon>
        <taxon>core chlorophytes</taxon>
        <taxon>Chlorophyceae</taxon>
        <taxon>CS clade</taxon>
        <taxon>Chlamydomonadales</taxon>
        <taxon>Chlamydomonadales incertae sedis</taxon>
        <taxon>Edaphochlamys</taxon>
    </lineage>
</organism>
<comment type="subcellular location">
    <subcellularLocation>
        <location evidence="2">Endoplasmic reticulum membrane</location>
        <topology evidence="2">Single-pass type II membrane protein</topology>
    </subcellularLocation>
</comment>
<reference evidence="18" key="1">
    <citation type="journal article" date="2020" name="bioRxiv">
        <title>Comparative genomics of Chlamydomonas.</title>
        <authorList>
            <person name="Craig R.J."/>
            <person name="Hasan A.R."/>
            <person name="Ness R.W."/>
            <person name="Keightley P.D."/>
        </authorList>
    </citation>
    <scope>NUCLEOTIDE SEQUENCE</scope>
    <source>
        <strain evidence="18">CCAP 11/70</strain>
    </source>
</reference>
<evidence type="ECO:0000256" key="16">
    <source>
        <dbReference type="SAM" id="SignalP"/>
    </source>
</evidence>
<proteinExistence type="inferred from homology"/>
<dbReference type="SMART" id="SM00702">
    <property type="entry name" value="P4Hc"/>
    <property type="match status" value="1"/>
</dbReference>
<keyword evidence="7" id="KW-0223">Dioxygenase</keyword>
<dbReference type="PROSITE" id="PS51471">
    <property type="entry name" value="FE2OG_OXY"/>
    <property type="match status" value="1"/>
</dbReference>
<dbReference type="SMART" id="SM00254">
    <property type="entry name" value="ShKT"/>
    <property type="match status" value="1"/>
</dbReference>
<keyword evidence="9" id="KW-1133">Transmembrane helix</keyword>
<dbReference type="GO" id="GO:0005506">
    <property type="term" value="F:iron ion binding"/>
    <property type="evidence" value="ECO:0007669"/>
    <property type="project" value="InterPro"/>
</dbReference>
<evidence type="ECO:0000256" key="10">
    <source>
        <dbReference type="ARBA" id="ARBA00023002"/>
    </source>
</evidence>
<keyword evidence="12" id="KW-0472">Membrane</keyword>
<accession>A0A835XCX5</accession>
<feature type="chain" id="PRO_5032276868" description="procollagen-proline 4-dioxygenase" evidence="16">
    <location>
        <begin position="25"/>
        <end position="358"/>
    </location>
</feature>
<feature type="domain" description="Fe2OG dioxygenase" evidence="17">
    <location>
        <begin position="171"/>
        <end position="292"/>
    </location>
</feature>
<evidence type="ECO:0000256" key="1">
    <source>
        <dbReference type="ARBA" id="ARBA00001961"/>
    </source>
</evidence>
<dbReference type="InterPro" id="IPR005123">
    <property type="entry name" value="Oxoglu/Fe-dep_dioxygenase_dom"/>
</dbReference>
<dbReference type="Gene3D" id="2.60.120.620">
    <property type="entry name" value="q2cbj1_9rhob like domain"/>
    <property type="match status" value="1"/>
</dbReference>
<dbReference type="Proteomes" id="UP000612055">
    <property type="component" value="Unassembled WGS sequence"/>
</dbReference>
<dbReference type="GO" id="GO:0004656">
    <property type="term" value="F:procollagen-proline 4-dioxygenase activity"/>
    <property type="evidence" value="ECO:0007669"/>
    <property type="project" value="UniProtKB-EC"/>
</dbReference>
<comment type="caution">
    <text evidence="18">The sequence shown here is derived from an EMBL/GenBank/DDBJ whole genome shotgun (WGS) entry which is preliminary data.</text>
</comment>
<gene>
    <name evidence="18" type="ORF">HYH03_018918</name>
</gene>
<evidence type="ECO:0000256" key="7">
    <source>
        <dbReference type="ARBA" id="ARBA00022964"/>
    </source>
</evidence>
<comment type="similarity">
    <text evidence="3">Belongs to the P4HA family.</text>
</comment>
<keyword evidence="16" id="KW-0732">Signal</keyword>
<dbReference type="InterPro" id="IPR006620">
    <property type="entry name" value="Pro_4_hyd_alph"/>
</dbReference>
<evidence type="ECO:0000313" key="18">
    <source>
        <dbReference type="EMBL" id="KAG2482132.1"/>
    </source>
</evidence>
<evidence type="ECO:0000256" key="15">
    <source>
        <dbReference type="SAM" id="MobiDB-lite"/>
    </source>
</evidence>
<keyword evidence="5" id="KW-0812">Transmembrane</keyword>
<dbReference type="InterPro" id="IPR045054">
    <property type="entry name" value="P4HA-like"/>
</dbReference>
<feature type="region of interest" description="Disordered" evidence="15">
    <location>
        <begin position="63"/>
        <end position="86"/>
    </location>
</feature>
<dbReference type="FunFam" id="2.60.120.620:FF:000002">
    <property type="entry name" value="Prolyl 4-hydroxylase 4"/>
    <property type="match status" value="1"/>
</dbReference>
<dbReference type="EC" id="1.14.11.2" evidence="4"/>
<keyword evidence="19" id="KW-1185">Reference proteome</keyword>
<dbReference type="Pfam" id="PF13640">
    <property type="entry name" value="2OG-FeII_Oxy_3"/>
    <property type="match status" value="1"/>
</dbReference>
<protein>
    <recommendedName>
        <fullName evidence="4">procollagen-proline 4-dioxygenase</fullName>
        <ecNumber evidence="4">1.14.11.2</ecNumber>
    </recommendedName>
</protein>
<dbReference type="AlphaFoldDB" id="A0A835XCX5"/>
<comment type="catalytic activity">
    <reaction evidence="14">
        <text>L-prolyl-[collagen] + 2-oxoglutarate + O2 = trans-4-hydroxy-L-prolyl-[collagen] + succinate + CO2</text>
        <dbReference type="Rhea" id="RHEA:18945"/>
        <dbReference type="Rhea" id="RHEA-COMP:11676"/>
        <dbReference type="Rhea" id="RHEA-COMP:11680"/>
        <dbReference type="ChEBI" id="CHEBI:15379"/>
        <dbReference type="ChEBI" id="CHEBI:16526"/>
        <dbReference type="ChEBI" id="CHEBI:16810"/>
        <dbReference type="ChEBI" id="CHEBI:30031"/>
        <dbReference type="ChEBI" id="CHEBI:50342"/>
        <dbReference type="ChEBI" id="CHEBI:61965"/>
        <dbReference type="EC" id="1.14.11.2"/>
    </reaction>
</comment>
<comment type="cofactor">
    <cofactor evidence="1">
        <name>L-ascorbate</name>
        <dbReference type="ChEBI" id="CHEBI:38290"/>
    </cofactor>
</comment>
<keyword evidence="10" id="KW-0560">Oxidoreductase</keyword>
<dbReference type="EMBL" id="JAEHOE010000258">
    <property type="protein sequence ID" value="KAG2482132.1"/>
    <property type="molecule type" value="Genomic_DNA"/>
</dbReference>
<dbReference type="PANTHER" id="PTHR10869:SF238">
    <property type="entry name" value="PROLYL 4-HYDROXYLASE 6-RELATED"/>
    <property type="match status" value="1"/>
</dbReference>
<name>A0A835XCX5_9CHLO</name>
<dbReference type="PROSITE" id="PS51257">
    <property type="entry name" value="PROKAR_LIPOPROTEIN"/>
    <property type="match status" value="1"/>
</dbReference>
<evidence type="ECO:0000256" key="2">
    <source>
        <dbReference type="ARBA" id="ARBA00004648"/>
    </source>
</evidence>
<evidence type="ECO:0000256" key="13">
    <source>
        <dbReference type="ARBA" id="ARBA00023180"/>
    </source>
</evidence>
<evidence type="ECO:0000256" key="6">
    <source>
        <dbReference type="ARBA" id="ARBA00022723"/>
    </source>
</evidence>
<dbReference type="GO" id="GO:0005789">
    <property type="term" value="C:endoplasmic reticulum membrane"/>
    <property type="evidence" value="ECO:0007669"/>
    <property type="project" value="UniProtKB-SubCell"/>
</dbReference>
<keyword evidence="13" id="KW-0325">Glycoprotein</keyword>
<evidence type="ECO:0000256" key="5">
    <source>
        <dbReference type="ARBA" id="ARBA00022692"/>
    </source>
</evidence>
<evidence type="ECO:0000256" key="3">
    <source>
        <dbReference type="ARBA" id="ARBA00006511"/>
    </source>
</evidence>
<dbReference type="GO" id="GO:0031418">
    <property type="term" value="F:L-ascorbic acid binding"/>
    <property type="evidence" value="ECO:0007669"/>
    <property type="project" value="InterPro"/>
</dbReference>
<dbReference type="InterPro" id="IPR044862">
    <property type="entry name" value="Pro_4_hyd_alph_FE2OG_OXY"/>
</dbReference>
<evidence type="ECO:0000256" key="11">
    <source>
        <dbReference type="ARBA" id="ARBA00023004"/>
    </source>
</evidence>
<evidence type="ECO:0000256" key="9">
    <source>
        <dbReference type="ARBA" id="ARBA00022989"/>
    </source>
</evidence>
<evidence type="ECO:0000256" key="4">
    <source>
        <dbReference type="ARBA" id="ARBA00012269"/>
    </source>
</evidence>
<evidence type="ECO:0000256" key="14">
    <source>
        <dbReference type="ARBA" id="ARBA00049169"/>
    </source>
</evidence>
<keyword evidence="11" id="KW-0408">Iron</keyword>
<dbReference type="OrthoDB" id="420380at2759"/>
<evidence type="ECO:0000256" key="12">
    <source>
        <dbReference type="ARBA" id="ARBA00023136"/>
    </source>
</evidence>
<feature type="signal peptide" evidence="16">
    <location>
        <begin position="1"/>
        <end position="24"/>
    </location>
</feature>
<dbReference type="PANTHER" id="PTHR10869">
    <property type="entry name" value="PROLYL 4-HYDROXYLASE ALPHA SUBUNIT"/>
    <property type="match status" value="1"/>
</dbReference>